<dbReference type="Proteomes" id="UP000505210">
    <property type="component" value="Chromosome"/>
</dbReference>
<dbReference type="Gene3D" id="3.90.550.10">
    <property type="entry name" value="Spore Coat Polysaccharide Biosynthesis Protein SpsA, Chain A"/>
    <property type="match status" value="1"/>
</dbReference>
<name>A0A6M8BQI8_9CYAN</name>
<dbReference type="KEGG" id="theu:HPC62_12075"/>
<feature type="transmembrane region" description="Helical" evidence="1">
    <location>
        <begin position="270"/>
        <end position="293"/>
    </location>
</feature>
<keyword evidence="1" id="KW-1133">Transmembrane helix</keyword>
<dbReference type="PANTHER" id="PTHR43646:SF3">
    <property type="entry name" value="SLR1566 PROTEIN"/>
    <property type="match status" value="1"/>
</dbReference>
<dbReference type="GO" id="GO:0016740">
    <property type="term" value="F:transferase activity"/>
    <property type="evidence" value="ECO:0007669"/>
    <property type="project" value="UniProtKB-KW"/>
</dbReference>
<dbReference type="CDD" id="cd00761">
    <property type="entry name" value="Glyco_tranf_GTA_type"/>
    <property type="match status" value="1"/>
</dbReference>
<dbReference type="Pfam" id="PF00535">
    <property type="entry name" value="Glycos_transf_2"/>
    <property type="match status" value="1"/>
</dbReference>
<evidence type="ECO:0000313" key="3">
    <source>
        <dbReference type="EMBL" id="QKD84923.1"/>
    </source>
</evidence>
<keyword evidence="3" id="KW-0808">Transferase</keyword>
<protein>
    <submittedName>
        <fullName evidence="3">Glycosyltransferase family 2 protein</fullName>
    </submittedName>
</protein>
<feature type="transmembrane region" description="Helical" evidence="1">
    <location>
        <begin position="299"/>
        <end position="326"/>
    </location>
</feature>
<accession>A0A6M8BQI8</accession>
<gene>
    <name evidence="3" type="ORF">HPC62_12075</name>
</gene>
<dbReference type="SUPFAM" id="SSF53448">
    <property type="entry name" value="Nucleotide-diphospho-sugar transferases"/>
    <property type="match status" value="1"/>
</dbReference>
<reference evidence="3 4" key="1">
    <citation type="submission" date="2020-05" db="EMBL/GenBank/DDBJ databases">
        <title>Complete genome sequence of of a novel Thermoleptolyngbya strain isolated from hot springs of Ganzi, Sichuan China.</title>
        <authorList>
            <person name="Tang J."/>
            <person name="Daroch M."/>
            <person name="Li L."/>
            <person name="Waleron K."/>
            <person name="Waleron M."/>
            <person name="Waleron M."/>
        </authorList>
    </citation>
    <scope>NUCLEOTIDE SEQUENCE [LARGE SCALE GENOMIC DNA]</scope>
    <source>
        <strain evidence="3 4">PKUAC-SCTA183</strain>
    </source>
</reference>
<keyword evidence="4" id="KW-1185">Reference proteome</keyword>
<dbReference type="InterPro" id="IPR029044">
    <property type="entry name" value="Nucleotide-diphossugar_trans"/>
</dbReference>
<evidence type="ECO:0000313" key="4">
    <source>
        <dbReference type="Proteomes" id="UP000505210"/>
    </source>
</evidence>
<evidence type="ECO:0000256" key="1">
    <source>
        <dbReference type="SAM" id="Phobius"/>
    </source>
</evidence>
<keyword evidence="1" id="KW-0472">Membrane</keyword>
<feature type="transmembrane region" description="Helical" evidence="1">
    <location>
        <begin position="347"/>
        <end position="366"/>
    </location>
</feature>
<dbReference type="InterPro" id="IPR001173">
    <property type="entry name" value="Glyco_trans_2-like"/>
</dbReference>
<dbReference type="EMBL" id="CP053661">
    <property type="protein sequence ID" value="QKD84923.1"/>
    <property type="molecule type" value="Genomic_DNA"/>
</dbReference>
<sequence>MAGGYFPQLRRAVMELPRPRAFQTDAEWSAASPPLISVVIPMYNEAENLEGCICSVLDCTSLSANRLQVWVIDDQSTDDTLAQLYDLQARLADPRLHILAGRPQPANQRWSGKNWACFQASQHADGDWLLFIDADVRLKPGAIASMVQTAIALQADLLTCIPQVVSGSLVEWLVQPLMFANAAVTFNSEAVRDPTSPTTYALGPCLLFSRESYAAAGGHGGIGAEVAEDVVFARTLKHQGFRVVHVLGCDLLSLRMYRSFRTLWEGWTKVLYVGANYSVPLMLLLALVMLSIYTVPWLALAIALTSLFTAGGLGGWILLLLAIAGLGLQYAIRAMGSHALDTTTRYWWLHVLSGPLITALAIASIIKAETGWGWTWRGRSLKPLRRVSSSRHR</sequence>
<feature type="domain" description="Glycosyltransferase 2-like" evidence="2">
    <location>
        <begin position="37"/>
        <end position="213"/>
    </location>
</feature>
<proteinExistence type="predicted"/>
<keyword evidence="1" id="KW-0812">Transmembrane</keyword>
<organism evidence="3 4">
    <name type="scientific">Thermoleptolyngbya sichuanensis A183</name>
    <dbReference type="NCBI Taxonomy" id="2737172"/>
    <lineage>
        <taxon>Bacteria</taxon>
        <taxon>Bacillati</taxon>
        <taxon>Cyanobacteriota</taxon>
        <taxon>Cyanophyceae</taxon>
        <taxon>Oculatellales</taxon>
        <taxon>Oculatellaceae</taxon>
        <taxon>Thermoleptolyngbya</taxon>
        <taxon>Thermoleptolyngbya sichuanensis</taxon>
    </lineage>
</organism>
<dbReference type="AlphaFoldDB" id="A0A6M8BQI8"/>
<evidence type="ECO:0000259" key="2">
    <source>
        <dbReference type="Pfam" id="PF00535"/>
    </source>
</evidence>
<dbReference type="PANTHER" id="PTHR43646">
    <property type="entry name" value="GLYCOSYLTRANSFERASE"/>
    <property type="match status" value="1"/>
</dbReference>